<dbReference type="AlphaFoldDB" id="A0A372G7L6"/>
<proteinExistence type="predicted"/>
<keyword evidence="3" id="KW-1185">Reference proteome</keyword>
<reference evidence="2 3" key="1">
    <citation type="submission" date="2018-08" db="EMBL/GenBank/DDBJ databases">
        <title>Actinomadura spongicola sp. nov., isolated from marine sponge Leucetta chagosensis.</title>
        <authorList>
            <person name="Li L."/>
            <person name="Lin H.W."/>
        </authorList>
    </citation>
    <scope>NUCLEOTIDE SEQUENCE [LARGE SCALE GENOMIC DNA]</scope>
    <source>
        <strain evidence="2 3">LHW52907</strain>
    </source>
</reference>
<organism evidence="2 3">
    <name type="scientific">Actinomadura spongiicola</name>
    <dbReference type="NCBI Taxonomy" id="2303421"/>
    <lineage>
        <taxon>Bacteria</taxon>
        <taxon>Bacillati</taxon>
        <taxon>Actinomycetota</taxon>
        <taxon>Actinomycetes</taxon>
        <taxon>Streptosporangiales</taxon>
        <taxon>Thermomonosporaceae</taxon>
        <taxon>Actinomadura</taxon>
    </lineage>
</organism>
<comment type="caution">
    <text evidence="2">The sequence shown here is derived from an EMBL/GenBank/DDBJ whole genome shotgun (WGS) entry which is preliminary data.</text>
</comment>
<accession>A0A372G7L6</accession>
<protein>
    <submittedName>
        <fullName evidence="2">Uncharacterized protein</fullName>
    </submittedName>
</protein>
<gene>
    <name evidence="2" type="ORF">D0T12_32465</name>
</gene>
<evidence type="ECO:0000313" key="2">
    <source>
        <dbReference type="EMBL" id="RFS81351.1"/>
    </source>
</evidence>
<evidence type="ECO:0000256" key="1">
    <source>
        <dbReference type="SAM" id="MobiDB-lite"/>
    </source>
</evidence>
<dbReference type="EMBL" id="QVNQ01000014">
    <property type="protein sequence ID" value="RFS81351.1"/>
    <property type="molecule type" value="Genomic_DNA"/>
</dbReference>
<dbReference type="RefSeq" id="WP_117404609.1">
    <property type="nucleotide sequence ID" value="NZ_QVNQ01000014.1"/>
</dbReference>
<dbReference type="OrthoDB" id="3479385at2"/>
<name>A0A372G7L6_9ACTN</name>
<evidence type="ECO:0000313" key="3">
    <source>
        <dbReference type="Proteomes" id="UP000262882"/>
    </source>
</evidence>
<dbReference type="Proteomes" id="UP000262882">
    <property type="component" value="Unassembled WGS sequence"/>
</dbReference>
<sequence length="113" mass="12059">MYVVENAVDEISAQSTEIEGPEGEGSWLGRGVALFTPVFAVAAGWLAGVVAEYVPGTQLDETQVTTFMVAASTAALGAGWKWLQGWQEHEKAVADGKTAPVKSSRERNARARH</sequence>
<feature type="compositionally biased region" description="Basic and acidic residues" evidence="1">
    <location>
        <begin position="103"/>
        <end position="113"/>
    </location>
</feature>
<feature type="region of interest" description="Disordered" evidence="1">
    <location>
        <begin position="91"/>
        <end position="113"/>
    </location>
</feature>